<gene>
    <name evidence="1" type="ORF">METZ01_LOCUS280788</name>
</gene>
<feature type="non-terminal residue" evidence="1">
    <location>
        <position position="81"/>
    </location>
</feature>
<protein>
    <submittedName>
        <fullName evidence="1">Uncharacterized protein</fullName>
    </submittedName>
</protein>
<name>A0A382KT05_9ZZZZ</name>
<dbReference type="AlphaFoldDB" id="A0A382KT05"/>
<sequence length="81" mass="9308">VRIGLDLDNTLICYDHVFVLESKRLGMMPEYWGGSKQELKDELQSRPDGERLWQTLQGRVYGSAMKQAVMFPGVALFLMRS</sequence>
<accession>A0A382KT05</accession>
<dbReference type="EMBL" id="UINC01082819">
    <property type="protein sequence ID" value="SVC27934.1"/>
    <property type="molecule type" value="Genomic_DNA"/>
</dbReference>
<organism evidence="1">
    <name type="scientific">marine metagenome</name>
    <dbReference type="NCBI Taxonomy" id="408172"/>
    <lineage>
        <taxon>unclassified sequences</taxon>
        <taxon>metagenomes</taxon>
        <taxon>ecological metagenomes</taxon>
    </lineage>
</organism>
<feature type="non-terminal residue" evidence="1">
    <location>
        <position position="1"/>
    </location>
</feature>
<reference evidence="1" key="1">
    <citation type="submission" date="2018-05" db="EMBL/GenBank/DDBJ databases">
        <authorList>
            <person name="Lanie J.A."/>
            <person name="Ng W.-L."/>
            <person name="Kazmierczak K.M."/>
            <person name="Andrzejewski T.M."/>
            <person name="Davidsen T.M."/>
            <person name="Wayne K.J."/>
            <person name="Tettelin H."/>
            <person name="Glass J.I."/>
            <person name="Rusch D."/>
            <person name="Podicherti R."/>
            <person name="Tsui H.-C.T."/>
            <person name="Winkler M.E."/>
        </authorList>
    </citation>
    <scope>NUCLEOTIDE SEQUENCE</scope>
</reference>
<evidence type="ECO:0000313" key="1">
    <source>
        <dbReference type="EMBL" id="SVC27934.1"/>
    </source>
</evidence>
<proteinExistence type="predicted"/>